<dbReference type="STRING" id="35608.A0A2U1QMS1"/>
<reference evidence="8 9" key="1">
    <citation type="journal article" date="2018" name="Mol. Plant">
        <title>The genome of Artemisia annua provides insight into the evolution of Asteraceae family and artemisinin biosynthesis.</title>
        <authorList>
            <person name="Shen Q."/>
            <person name="Zhang L."/>
            <person name="Liao Z."/>
            <person name="Wang S."/>
            <person name="Yan T."/>
            <person name="Shi P."/>
            <person name="Liu M."/>
            <person name="Fu X."/>
            <person name="Pan Q."/>
            <person name="Wang Y."/>
            <person name="Lv Z."/>
            <person name="Lu X."/>
            <person name="Zhang F."/>
            <person name="Jiang W."/>
            <person name="Ma Y."/>
            <person name="Chen M."/>
            <person name="Hao X."/>
            <person name="Li L."/>
            <person name="Tang Y."/>
            <person name="Lv G."/>
            <person name="Zhou Y."/>
            <person name="Sun X."/>
            <person name="Brodelius P.E."/>
            <person name="Rose J.K.C."/>
            <person name="Tang K."/>
        </authorList>
    </citation>
    <scope>NUCLEOTIDE SEQUENCE [LARGE SCALE GENOMIC DNA]</scope>
    <source>
        <strain evidence="9">cv. Huhao1</strain>
        <tissue evidence="8">Leaf</tissue>
    </source>
</reference>
<accession>A0A2U1QMS1</accession>
<protein>
    <recommendedName>
        <fullName evidence="3">diacylglycerol O-acyltransferase</fullName>
        <ecNumber evidence="3">2.3.1.20</ecNumber>
    </recommendedName>
</protein>
<evidence type="ECO:0000313" key="8">
    <source>
        <dbReference type="EMBL" id="PWA99305.1"/>
    </source>
</evidence>
<dbReference type="PANTHER" id="PTHR31650:SF48">
    <property type="entry name" value="O-ACYLTRANSFERASE, WSD1, O-ACYLTRANSFERASE WSD1"/>
    <property type="match status" value="1"/>
</dbReference>
<comment type="pathway">
    <text evidence="1">Glycerolipid metabolism; triacylglycerol biosynthesis.</text>
</comment>
<evidence type="ECO:0000256" key="2">
    <source>
        <dbReference type="ARBA" id="ARBA00005189"/>
    </source>
</evidence>
<evidence type="ECO:0000313" key="9">
    <source>
        <dbReference type="Proteomes" id="UP000245207"/>
    </source>
</evidence>
<dbReference type="UniPathway" id="UPA00282"/>
<evidence type="ECO:0000256" key="1">
    <source>
        <dbReference type="ARBA" id="ARBA00004771"/>
    </source>
</evidence>
<dbReference type="Proteomes" id="UP000245207">
    <property type="component" value="Unassembled WGS sequence"/>
</dbReference>
<organism evidence="8 9">
    <name type="scientific">Artemisia annua</name>
    <name type="common">Sweet wormwood</name>
    <dbReference type="NCBI Taxonomy" id="35608"/>
    <lineage>
        <taxon>Eukaryota</taxon>
        <taxon>Viridiplantae</taxon>
        <taxon>Streptophyta</taxon>
        <taxon>Embryophyta</taxon>
        <taxon>Tracheophyta</taxon>
        <taxon>Spermatophyta</taxon>
        <taxon>Magnoliopsida</taxon>
        <taxon>eudicotyledons</taxon>
        <taxon>Gunneridae</taxon>
        <taxon>Pentapetalae</taxon>
        <taxon>asterids</taxon>
        <taxon>campanulids</taxon>
        <taxon>Asterales</taxon>
        <taxon>Asteraceae</taxon>
        <taxon>Asteroideae</taxon>
        <taxon>Anthemideae</taxon>
        <taxon>Artemisiinae</taxon>
        <taxon>Artemisia</taxon>
    </lineage>
</organism>
<dbReference type="OrthoDB" id="619536at2759"/>
<evidence type="ECO:0000256" key="6">
    <source>
        <dbReference type="ARBA" id="ARBA00048109"/>
    </source>
</evidence>
<dbReference type="SUPFAM" id="SSF52777">
    <property type="entry name" value="CoA-dependent acyltransferases"/>
    <property type="match status" value="1"/>
</dbReference>
<dbReference type="EC" id="2.3.1.20" evidence="3"/>
<evidence type="ECO:0000256" key="5">
    <source>
        <dbReference type="ARBA" id="ARBA00023315"/>
    </source>
</evidence>
<comment type="catalytic activity">
    <reaction evidence="6">
        <text>an acyl-CoA + a 1,2-diacyl-sn-glycerol = a triacyl-sn-glycerol + CoA</text>
        <dbReference type="Rhea" id="RHEA:10868"/>
        <dbReference type="ChEBI" id="CHEBI:17815"/>
        <dbReference type="ChEBI" id="CHEBI:57287"/>
        <dbReference type="ChEBI" id="CHEBI:58342"/>
        <dbReference type="ChEBI" id="CHEBI:64615"/>
        <dbReference type="EC" id="2.3.1.20"/>
    </reaction>
</comment>
<keyword evidence="9" id="KW-1185">Reference proteome</keyword>
<evidence type="ECO:0000256" key="3">
    <source>
        <dbReference type="ARBA" id="ARBA00013244"/>
    </source>
</evidence>
<comment type="caution">
    <text evidence="8">The sequence shown here is derived from an EMBL/GenBank/DDBJ whole genome shotgun (WGS) entry which is preliminary data.</text>
</comment>
<dbReference type="PANTHER" id="PTHR31650">
    <property type="entry name" value="O-ACYLTRANSFERASE (WSD1-LIKE) FAMILY PROTEIN"/>
    <property type="match status" value="1"/>
</dbReference>
<dbReference type="GO" id="GO:0005886">
    <property type="term" value="C:plasma membrane"/>
    <property type="evidence" value="ECO:0007669"/>
    <property type="project" value="TreeGrafter"/>
</dbReference>
<keyword evidence="4 8" id="KW-0808">Transferase</keyword>
<name>A0A2U1QMS1_ARTAN</name>
<evidence type="ECO:0000259" key="7">
    <source>
        <dbReference type="Pfam" id="PF03007"/>
    </source>
</evidence>
<dbReference type="Pfam" id="PF03007">
    <property type="entry name" value="WS_DGAT_cat"/>
    <property type="match status" value="1"/>
</dbReference>
<comment type="pathway">
    <text evidence="2">Lipid metabolism.</text>
</comment>
<dbReference type="GO" id="GO:0019432">
    <property type="term" value="P:triglyceride biosynthetic process"/>
    <property type="evidence" value="ECO:0007669"/>
    <property type="project" value="UniProtKB-UniPathway"/>
</dbReference>
<proteinExistence type="predicted"/>
<dbReference type="Gene3D" id="3.30.559.10">
    <property type="entry name" value="Chloramphenicol acetyltransferase-like domain"/>
    <property type="match status" value="1"/>
</dbReference>
<keyword evidence="5 8" id="KW-0012">Acyltransferase</keyword>
<feature type="domain" description="O-acyltransferase WSD1-like N-terminal" evidence="7">
    <location>
        <begin position="52"/>
        <end position="185"/>
    </location>
</feature>
<dbReference type="InterPro" id="IPR023213">
    <property type="entry name" value="CAT-like_dom_sf"/>
</dbReference>
<evidence type="ECO:0000256" key="4">
    <source>
        <dbReference type="ARBA" id="ARBA00022679"/>
    </source>
</evidence>
<dbReference type="EMBL" id="PKPP01000025">
    <property type="protein sequence ID" value="PWA99305.1"/>
    <property type="molecule type" value="Genomic_DNA"/>
</dbReference>
<dbReference type="AlphaFoldDB" id="A0A2U1QMS1"/>
<dbReference type="GO" id="GO:0004144">
    <property type="term" value="F:diacylglycerol O-acyltransferase activity"/>
    <property type="evidence" value="ECO:0007669"/>
    <property type="project" value="UniProtKB-EC"/>
</dbReference>
<sequence length="289" mass="32810">MSFNDDEPLTPAGRLFTQPATHQIINCALGLDRPIEYDAVRTVVSNSLMIKHPRFTSLLVKDNNDHEYWRKIDLDIDQHIIMHNDPVVQDYDTDESAINEYLADLSVSSPLCTDKPLWEIHILSVHKRIVVRIHHALGDGISLMSLMLTLCRKLDKPDEVPTIEPLVSSSTARSGILFKVVTLLKMIWYTLVYMIHFILRITVVDDGQTMVLTQDLERVAEFAGEQQTQTGCLQIVCFGETAIRTKLANGLLLLQTLCSAAQIVRYDGLTERLFTKNCYPDNVRDDDEL</sequence>
<dbReference type="InterPro" id="IPR045034">
    <property type="entry name" value="O-acyltransferase_WSD1-like"/>
</dbReference>
<dbReference type="InterPro" id="IPR004255">
    <property type="entry name" value="O-acyltransferase_WSD1_N"/>
</dbReference>
<gene>
    <name evidence="8" type="ORF">CTI12_AA010020</name>
</gene>